<evidence type="ECO:0000313" key="1">
    <source>
        <dbReference type="EMBL" id="BCJ39845.1"/>
    </source>
</evidence>
<proteinExistence type="predicted"/>
<name>A0ABN6C2T5_9ACTN</name>
<reference evidence="1 2" key="1">
    <citation type="submission" date="2020-08" db="EMBL/GenBank/DDBJ databases">
        <title>Whole genome shotgun sequence of Actinoplanes ianthinogenes NBRC 13996.</title>
        <authorList>
            <person name="Komaki H."/>
            <person name="Tamura T."/>
        </authorList>
    </citation>
    <scope>NUCLEOTIDE SEQUENCE [LARGE SCALE GENOMIC DNA]</scope>
    <source>
        <strain evidence="1 2">NBRC 13996</strain>
    </source>
</reference>
<dbReference type="Proteomes" id="UP000676967">
    <property type="component" value="Chromosome"/>
</dbReference>
<dbReference type="EMBL" id="AP023356">
    <property type="protein sequence ID" value="BCJ39845.1"/>
    <property type="molecule type" value="Genomic_DNA"/>
</dbReference>
<evidence type="ECO:0008006" key="3">
    <source>
        <dbReference type="Google" id="ProtNLM"/>
    </source>
</evidence>
<sequence length="218" mass="22717">MTRLDLVAVYAALIEVRATDEVTGERVPVPGVTGDLASLPRRIRLTVTAPGYRPLPPRDLLVTAPRIETVTLRPLPVRLQGVVVTGQLTPEPVPGALVTVAAAQAGDPPLLALRSPLRTAHQATASVRDPAGPWQTTLAHAVDPGDALLRLAAAPPPGIAAVDVDGEQRAVGAVSGATGDYVLRGIGGVRSLRIRAATGPEMTWDVAYGQVNDVELRV</sequence>
<keyword evidence="2" id="KW-1185">Reference proteome</keyword>
<dbReference type="RefSeq" id="WP_189330732.1">
    <property type="nucleotide sequence ID" value="NZ_AP023356.1"/>
</dbReference>
<accession>A0ABN6C2T5</accession>
<organism evidence="1 2">
    <name type="scientific">Actinoplanes ianthinogenes</name>
    <dbReference type="NCBI Taxonomy" id="122358"/>
    <lineage>
        <taxon>Bacteria</taxon>
        <taxon>Bacillati</taxon>
        <taxon>Actinomycetota</taxon>
        <taxon>Actinomycetes</taxon>
        <taxon>Micromonosporales</taxon>
        <taxon>Micromonosporaceae</taxon>
        <taxon>Actinoplanes</taxon>
    </lineage>
</organism>
<gene>
    <name evidence="1" type="ORF">Aiant_05020</name>
</gene>
<evidence type="ECO:0000313" key="2">
    <source>
        <dbReference type="Proteomes" id="UP000676967"/>
    </source>
</evidence>
<protein>
    <recommendedName>
        <fullName evidence="3">PEGA domain-containing protein</fullName>
    </recommendedName>
</protein>